<dbReference type="AlphaFoldDB" id="A0A8J2Z5W8"/>
<organism evidence="1 2">
    <name type="scientific">Cysteiniphilum litorale</name>
    <dbReference type="NCBI Taxonomy" id="2056700"/>
    <lineage>
        <taxon>Bacteria</taxon>
        <taxon>Pseudomonadati</taxon>
        <taxon>Pseudomonadota</taxon>
        <taxon>Gammaproteobacteria</taxon>
        <taxon>Thiotrichales</taxon>
        <taxon>Fastidiosibacteraceae</taxon>
        <taxon>Cysteiniphilum</taxon>
    </lineage>
</organism>
<gene>
    <name evidence="1" type="ORF">GCM10010995_21800</name>
</gene>
<comment type="caution">
    <text evidence="1">The sequence shown here is derived from an EMBL/GenBank/DDBJ whole genome shotgun (WGS) entry which is preliminary data.</text>
</comment>
<evidence type="ECO:0000313" key="1">
    <source>
        <dbReference type="EMBL" id="GGG03956.1"/>
    </source>
</evidence>
<reference evidence="1" key="2">
    <citation type="submission" date="2020-09" db="EMBL/GenBank/DDBJ databases">
        <authorList>
            <person name="Sun Q."/>
            <person name="Zhou Y."/>
        </authorList>
    </citation>
    <scope>NUCLEOTIDE SEQUENCE</scope>
    <source>
        <strain evidence="1">CGMCC 1.15758</strain>
    </source>
</reference>
<dbReference type="EMBL" id="BMJS01000029">
    <property type="protein sequence ID" value="GGG03956.1"/>
    <property type="molecule type" value="Genomic_DNA"/>
</dbReference>
<dbReference type="Proteomes" id="UP000636949">
    <property type="component" value="Unassembled WGS sequence"/>
</dbReference>
<reference evidence="1" key="1">
    <citation type="journal article" date="2014" name="Int. J. Syst. Evol. Microbiol.">
        <title>Complete genome sequence of Corynebacterium casei LMG S-19264T (=DSM 44701T), isolated from a smear-ripened cheese.</title>
        <authorList>
            <consortium name="US DOE Joint Genome Institute (JGI-PGF)"/>
            <person name="Walter F."/>
            <person name="Albersmeier A."/>
            <person name="Kalinowski J."/>
            <person name="Ruckert C."/>
        </authorList>
    </citation>
    <scope>NUCLEOTIDE SEQUENCE</scope>
    <source>
        <strain evidence="1">CGMCC 1.15758</strain>
    </source>
</reference>
<dbReference type="RefSeq" id="WP_117003499.1">
    <property type="nucleotide sequence ID" value="NZ_BMJS01000029.1"/>
</dbReference>
<proteinExistence type="predicted"/>
<accession>A0A8J2Z5W8</accession>
<sequence>MRIGYSDYLRLRREYRSQLITRLSNSKDAVIVLYKPRKSVENDNKVKAILDRYNRKGLLDNGYYMNESKSLCIISDPVACNEIFKSMPYIRLSADN</sequence>
<name>A0A8J2Z5W8_9GAMM</name>
<evidence type="ECO:0000313" key="2">
    <source>
        <dbReference type="Proteomes" id="UP000636949"/>
    </source>
</evidence>
<protein>
    <submittedName>
        <fullName evidence="1">Uncharacterized protein</fullName>
    </submittedName>
</protein>
<keyword evidence="2" id="KW-1185">Reference proteome</keyword>